<name>A0A811LWH6_BURXY</name>
<evidence type="ECO:0000313" key="3">
    <source>
        <dbReference type="Proteomes" id="UP000659654"/>
    </source>
</evidence>
<gene>
    <name evidence="2" type="ORF">BXYJ_LOCUS12835</name>
</gene>
<feature type="signal peptide" evidence="1">
    <location>
        <begin position="1"/>
        <end position="19"/>
    </location>
</feature>
<organism evidence="2 3">
    <name type="scientific">Bursaphelenchus xylophilus</name>
    <name type="common">Pinewood nematode worm</name>
    <name type="synonym">Aphelenchoides xylophilus</name>
    <dbReference type="NCBI Taxonomy" id="6326"/>
    <lineage>
        <taxon>Eukaryota</taxon>
        <taxon>Metazoa</taxon>
        <taxon>Ecdysozoa</taxon>
        <taxon>Nematoda</taxon>
        <taxon>Chromadorea</taxon>
        <taxon>Rhabditida</taxon>
        <taxon>Tylenchina</taxon>
        <taxon>Tylenchomorpha</taxon>
        <taxon>Aphelenchoidea</taxon>
        <taxon>Aphelenchoididae</taxon>
        <taxon>Bursaphelenchus</taxon>
    </lineage>
</organism>
<keyword evidence="1" id="KW-0732">Signal</keyword>
<comment type="caution">
    <text evidence="2">The sequence shown here is derived from an EMBL/GenBank/DDBJ whole genome shotgun (WGS) entry which is preliminary data.</text>
</comment>
<sequence length="74" mass="8150">MRSLIFIVALFVIAGVVSADCEGVCHALCNIICRLVGSTCEESHCEGISCYFNCTNGHEDLIGHDEMMNFKIEH</sequence>
<feature type="chain" id="PRO_5032994159" evidence="1">
    <location>
        <begin position="20"/>
        <end position="74"/>
    </location>
</feature>
<reference evidence="2" key="1">
    <citation type="submission" date="2020-09" db="EMBL/GenBank/DDBJ databases">
        <authorList>
            <person name="Kikuchi T."/>
        </authorList>
    </citation>
    <scope>NUCLEOTIDE SEQUENCE</scope>
    <source>
        <strain evidence="2">Ka4C1</strain>
    </source>
</reference>
<dbReference type="Proteomes" id="UP000659654">
    <property type="component" value="Unassembled WGS sequence"/>
</dbReference>
<dbReference type="Proteomes" id="UP000582659">
    <property type="component" value="Unassembled WGS sequence"/>
</dbReference>
<proteinExistence type="predicted"/>
<dbReference type="EMBL" id="CAJFCV020000005">
    <property type="protein sequence ID" value="CAG9125652.1"/>
    <property type="molecule type" value="Genomic_DNA"/>
</dbReference>
<dbReference type="EMBL" id="CAJFDI010000005">
    <property type="protein sequence ID" value="CAD5232744.1"/>
    <property type="molecule type" value="Genomic_DNA"/>
</dbReference>
<accession>A0A811LWH6</accession>
<dbReference type="AlphaFoldDB" id="A0A811LWH6"/>
<protein>
    <submittedName>
        <fullName evidence="2">(pine wood nematode) hypothetical protein</fullName>
    </submittedName>
</protein>
<evidence type="ECO:0000256" key="1">
    <source>
        <dbReference type="SAM" id="SignalP"/>
    </source>
</evidence>
<evidence type="ECO:0000313" key="2">
    <source>
        <dbReference type="EMBL" id="CAD5232744.1"/>
    </source>
</evidence>
<keyword evidence="3" id="KW-1185">Reference proteome</keyword>